<keyword evidence="15" id="KW-1185">Reference proteome</keyword>
<sequence length="265" mass="30627">MATARSTILAFAVGVSFGVFVVTVLNHFNQDENLHKLIVPDKIEESHDSDLRDITRKLIHRDSNKFKVESPVDFDTDMKDHHHHLTLDKEAKEEQKRIRILCWVMTSPDNLPIKGKPVKETWGKRCNILLFMSSKADPSFPAIGLDVKEGRENLWSKTRAAWDYVYNHHMNDADWFMKADDDTFVVIENLRHLVSKMNPEEPHYLGRHFKRFNWHYNSGGAGYVFSRESVRRFKKALGDTSLCTTQTPLRGCASWKVPACDGRQT</sequence>
<accession>A0A9W9ZLJ5</accession>
<dbReference type="PANTHER" id="PTHR23033">
    <property type="entry name" value="BETA1,3-GALACTOSYLTRANSFERASE"/>
    <property type="match status" value="1"/>
</dbReference>
<dbReference type="OrthoDB" id="6018587at2759"/>
<comment type="pathway">
    <text evidence="2">Protein modification; protein glycosylation.</text>
</comment>
<dbReference type="GO" id="GO:0000166">
    <property type="term" value="F:nucleotide binding"/>
    <property type="evidence" value="ECO:0007669"/>
    <property type="project" value="UniProtKB-KW"/>
</dbReference>
<dbReference type="EC" id="2.4.1.122" evidence="4"/>
<feature type="transmembrane region" description="Helical" evidence="12">
    <location>
        <begin position="7"/>
        <end position="28"/>
    </location>
</feature>
<comment type="similarity">
    <text evidence="3">Belongs to the glycosyltransferase 31 family. Beta3-Gal-T subfamily.</text>
</comment>
<evidence type="ECO:0000256" key="9">
    <source>
        <dbReference type="ARBA" id="ARBA00022968"/>
    </source>
</evidence>
<keyword evidence="8" id="KW-0547">Nucleotide-binding</keyword>
<evidence type="ECO:0000256" key="10">
    <source>
        <dbReference type="ARBA" id="ARBA00022989"/>
    </source>
</evidence>
<evidence type="ECO:0000256" key="4">
    <source>
        <dbReference type="ARBA" id="ARBA00012557"/>
    </source>
</evidence>
<keyword evidence="6 14" id="KW-0808">Transferase</keyword>
<name>A0A9W9ZLJ5_9CNID</name>
<dbReference type="InterPro" id="IPR026050">
    <property type="entry name" value="C1GALT1/C1GALT1_chp1"/>
</dbReference>
<keyword evidence="9" id="KW-0735">Signal-anchor</keyword>
<evidence type="ECO:0000256" key="8">
    <source>
        <dbReference type="ARBA" id="ARBA00022741"/>
    </source>
</evidence>
<evidence type="ECO:0000259" key="13">
    <source>
        <dbReference type="Pfam" id="PF02434"/>
    </source>
</evidence>
<dbReference type="GO" id="GO:0016020">
    <property type="term" value="C:membrane"/>
    <property type="evidence" value="ECO:0007669"/>
    <property type="project" value="UniProtKB-SubCell"/>
</dbReference>
<protein>
    <recommendedName>
        <fullName evidence="4">N-acetylgalactosaminide beta-1,3-galactosyltransferase</fullName>
        <ecNumber evidence="4">2.4.1.122</ecNumber>
    </recommendedName>
</protein>
<evidence type="ECO:0000256" key="1">
    <source>
        <dbReference type="ARBA" id="ARBA00004606"/>
    </source>
</evidence>
<dbReference type="Pfam" id="PF02434">
    <property type="entry name" value="Fringe"/>
    <property type="match status" value="1"/>
</dbReference>
<keyword evidence="11 12" id="KW-0472">Membrane</keyword>
<evidence type="ECO:0000313" key="14">
    <source>
        <dbReference type="EMBL" id="KAJ7383164.1"/>
    </source>
</evidence>
<comment type="subcellular location">
    <subcellularLocation>
        <location evidence="1">Membrane</location>
        <topology evidence="1">Single-pass type II membrane protein</topology>
    </subcellularLocation>
</comment>
<evidence type="ECO:0000256" key="7">
    <source>
        <dbReference type="ARBA" id="ARBA00022692"/>
    </source>
</evidence>
<feature type="domain" description="Fringe-like glycosyltransferase" evidence="13">
    <location>
        <begin position="118"/>
        <end position="246"/>
    </location>
</feature>
<dbReference type="GO" id="GO:0016263">
    <property type="term" value="F:glycoprotein-N-acetylgalactosamine 3-beta-galactosyltransferase activity"/>
    <property type="evidence" value="ECO:0007669"/>
    <property type="project" value="UniProtKB-EC"/>
</dbReference>
<dbReference type="Gene3D" id="3.90.550.50">
    <property type="match status" value="1"/>
</dbReference>
<proteinExistence type="inferred from homology"/>
<organism evidence="14 15">
    <name type="scientific">Desmophyllum pertusum</name>
    <dbReference type="NCBI Taxonomy" id="174260"/>
    <lineage>
        <taxon>Eukaryota</taxon>
        <taxon>Metazoa</taxon>
        <taxon>Cnidaria</taxon>
        <taxon>Anthozoa</taxon>
        <taxon>Hexacorallia</taxon>
        <taxon>Scleractinia</taxon>
        <taxon>Caryophylliina</taxon>
        <taxon>Caryophylliidae</taxon>
        <taxon>Desmophyllum</taxon>
    </lineage>
</organism>
<evidence type="ECO:0000313" key="15">
    <source>
        <dbReference type="Proteomes" id="UP001163046"/>
    </source>
</evidence>
<evidence type="ECO:0000256" key="2">
    <source>
        <dbReference type="ARBA" id="ARBA00004922"/>
    </source>
</evidence>
<dbReference type="PANTHER" id="PTHR23033:SF14">
    <property type="entry name" value="GLYCOPROTEIN-N-ACETYLGALACTOSAMINE 3-BETA-GALACTOSYLTRANSFERASE 1-RELATED"/>
    <property type="match status" value="1"/>
</dbReference>
<keyword evidence="7 12" id="KW-0812">Transmembrane</keyword>
<dbReference type="AlphaFoldDB" id="A0A9W9ZLJ5"/>
<comment type="caution">
    <text evidence="14">The sequence shown here is derived from an EMBL/GenBank/DDBJ whole genome shotgun (WGS) entry which is preliminary data.</text>
</comment>
<reference evidence="14" key="1">
    <citation type="submission" date="2023-01" db="EMBL/GenBank/DDBJ databases">
        <title>Genome assembly of the deep-sea coral Lophelia pertusa.</title>
        <authorList>
            <person name="Herrera S."/>
            <person name="Cordes E."/>
        </authorList>
    </citation>
    <scope>NUCLEOTIDE SEQUENCE</scope>
    <source>
        <strain evidence="14">USNM1676648</strain>
        <tissue evidence="14">Polyp</tissue>
    </source>
</reference>
<evidence type="ECO:0000256" key="3">
    <source>
        <dbReference type="ARBA" id="ARBA00006462"/>
    </source>
</evidence>
<dbReference type="InterPro" id="IPR003378">
    <property type="entry name" value="Fringe-like_glycosylTrfase"/>
</dbReference>
<evidence type="ECO:0000256" key="5">
    <source>
        <dbReference type="ARBA" id="ARBA00022676"/>
    </source>
</evidence>
<evidence type="ECO:0000256" key="12">
    <source>
        <dbReference type="SAM" id="Phobius"/>
    </source>
</evidence>
<dbReference type="EMBL" id="MU825905">
    <property type="protein sequence ID" value="KAJ7383164.1"/>
    <property type="molecule type" value="Genomic_DNA"/>
</dbReference>
<gene>
    <name evidence="14" type="primary">C1GALT1_1</name>
    <name evidence="14" type="ORF">OS493_030316</name>
</gene>
<keyword evidence="5 14" id="KW-0328">Glycosyltransferase</keyword>
<keyword evidence="10 12" id="KW-1133">Transmembrane helix</keyword>
<evidence type="ECO:0000256" key="6">
    <source>
        <dbReference type="ARBA" id="ARBA00022679"/>
    </source>
</evidence>
<dbReference type="Proteomes" id="UP001163046">
    <property type="component" value="Unassembled WGS sequence"/>
</dbReference>
<evidence type="ECO:0000256" key="11">
    <source>
        <dbReference type="ARBA" id="ARBA00023136"/>
    </source>
</evidence>